<evidence type="ECO:0000313" key="2">
    <source>
        <dbReference type="EMBL" id="CAF0878253.1"/>
    </source>
</evidence>
<dbReference type="EMBL" id="CAJNOQ010000880">
    <property type="protein sequence ID" value="CAF0847809.1"/>
    <property type="molecule type" value="Genomic_DNA"/>
</dbReference>
<dbReference type="EMBL" id="CAJNOK010002869">
    <property type="protein sequence ID" value="CAF0878253.1"/>
    <property type="molecule type" value="Genomic_DNA"/>
</dbReference>
<evidence type="ECO:0000313" key="5">
    <source>
        <dbReference type="Proteomes" id="UP000663829"/>
    </source>
</evidence>
<dbReference type="Proteomes" id="UP000682733">
    <property type="component" value="Unassembled WGS sequence"/>
</dbReference>
<name>A0A813VM66_9BILA</name>
<evidence type="ECO:0000313" key="3">
    <source>
        <dbReference type="EMBL" id="CAF3635452.1"/>
    </source>
</evidence>
<evidence type="ECO:0000313" key="1">
    <source>
        <dbReference type="EMBL" id="CAF0847809.1"/>
    </source>
</evidence>
<dbReference type="Proteomes" id="UP000663829">
    <property type="component" value="Unassembled WGS sequence"/>
</dbReference>
<dbReference type="AlphaFoldDB" id="A0A813VM66"/>
<gene>
    <name evidence="1" type="ORF">GPM918_LOCUS5911</name>
    <name evidence="2" type="ORF">OVA965_LOCUS8483</name>
    <name evidence="3" type="ORF">SRO942_LOCUS5911</name>
    <name evidence="4" type="ORF">TMI583_LOCUS8480</name>
</gene>
<protein>
    <submittedName>
        <fullName evidence="1">Uncharacterized protein</fullName>
    </submittedName>
</protein>
<keyword evidence="5" id="KW-1185">Reference proteome</keyword>
<dbReference type="Proteomes" id="UP000677228">
    <property type="component" value="Unassembled WGS sequence"/>
</dbReference>
<evidence type="ECO:0000313" key="4">
    <source>
        <dbReference type="EMBL" id="CAF3662341.1"/>
    </source>
</evidence>
<dbReference type="EMBL" id="CAJOBC010000880">
    <property type="protein sequence ID" value="CAF3635452.1"/>
    <property type="molecule type" value="Genomic_DNA"/>
</dbReference>
<comment type="caution">
    <text evidence="1">The sequence shown here is derived from an EMBL/GenBank/DDBJ whole genome shotgun (WGS) entry which is preliminary data.</text>
</comment>
<dbReference type="Proteomes" id="UP000681722">
    <property type="component" value="Unassembled WGS sequence"/>
</dbReference>
<proteinExistence type="predicted"/>
<dbReference type="EMBL" id="CAJOBA010002871">
    <property type="protein sequence ID" value="CAF3662341.1"/>
    <property type="molecule type" value="Genomic_DNA"/>
</dbReference>
<organism evidence="1 5">
    <name type="scientific">Didymodactylos carnosus</name>
    <dbReference type="NCBI Taxonomy" id="1234261"/>
    <lineage>
        <taxon>Eukaryota</taxon>
        <taxon>Metazoa</taxon>
        <taxon>Spiralia</taxon>
        <taxon>Gnathifera</taxon>
        <taxon>Rotifera</taxon>
        <taxon>Eurotatoria</taxon>
        <taxon>Bdelloidea</taxon>
        <taxon>Philodinida</taxon>
        <taxon>Philodinidae</taxon>
        <taxon>Didymodactylos</taxon>
    </lineage>
</organism>
<sequence>MPYNDKTHIPGAKVEYFVETRLKETNEEQEFGLYVTCDGRRRISSASFVDQIPTIIVVQNSYSELTIKNVLVHLRVGNQKDELIGTTNHKQNYSIGMVYCATHGKTTIVDDLF</sequence>
<reference evidence="1" key="1">
    <citation type="submission" date="2021-02" db="EMBL/GenBank/DDBJ databases">
        <authorList>
            <person name="Nowell W R."/>
        </authorList>
    </citation>
    <scope>NUCLEOTIDE SEQUENCE</scope>
</reference>
<accession>A0A813VM66</accession>